<dbReference type="OrthoDB" id="9797833at2"/>
<dbReference type="PIRSF" id="PIRSF002144">
    <property type="entry name" value="Ribosomal_S19"/>
    <property type="match status" value="1"/>
</dbReference>
<dbReference type="FunFam" id="3.30.860.10:FF:000001">
    <property type="entry name" value="30S ribosomal protein S19"/>
    <property type="match status" value="1"/>
</dbReference>
<protein>
    <recommendedName>
        <fullName evidence="6 7">Small ribosomal subunit protein uS19</fullName>
    </recommendedName>
</protein>
<evidence type="ECO:0000256" key="6">
    <source>
        <dbReference type="ARBA" id="ARBA00035163"/>
    </source>
</evidence>
<dbReference type="PANTHER" id="PTHR11880:SF8">
    <property type="entry name" value="SMALL RIBOSOMAL SUBUNIT PROTEIN US19M"/>
    <property type="match status" value="1"/>
</dbReference>
<dbReference type="HAMAP" id="MF_00531">
    <property type="entry name" value="Ribosomal_uS19"/>
    <property type="match status" value="1"/>
</dbReference>
<dbReference type="AlphaFoldDB" id="A0A369KCQ8"/>
<keyword evidence="4 7" id="KW-0689">Ribosomal protein</keyword>
<dbReference type="Pfam" id="PF00203">
    <property type="entry name" value="Ribosomal_S19"/>
    <property type="match status" value="1"/>
</dbReference>
<dbReference type="NCBIfam" id="TIGR01050">
    <property type="entry name" value="rpsS_bact"/>
    <property type="match status" value="1"/>
</dbReference>
<dbReference type="GO" id="GO:0005737">
    <property type="term" value="C:cytoplasm"/>
    <property type="evidence" value="ECO:0007669"/>
    <property type="project" value="UniProtKB-ARBA"/>
</dbReference>
<evidence type="ECO:0000313" key="9">
    <source>
        <dbReference type="EMBL" id="RDB31382.1"/>
    </source>
</evidence>
<accession>A0A369KCQ8</accession>
<dbReference type="GO" id="GO:0003735">
    <property type="term" value="F:structural constituent of ribosome"/>
    <property type="evidence" value="ECO:0007669"/>
    <property type="project" value="InterPro"/>
</dbReference>
<evidence type="ECO:0000256" key="4">
    <source>
        <dbReference type="ARBA" id="ARBA00022980"/>
    </source>
</evidence>
<dbReference type="Proteomes" id="UP000253816">
    <property type="component" value="Unassembled WGS sequence"/>
</dbReference>
<dbReference type="PANTHER" id="PTHR11880">
    <property type="entry name" value="RIBOSOMAL PROTEIN S19P FAMILY MEMBER"/>
    <property type="match status" value="1"/>
</dbReference>
<comment type="function">
    <text evidence="7">Protein S19 forms a complex with S13 that binds strongly to the 16S ribosomal RNA.</text>
</comment>
<gene>
    <name evidence="7" type="primary">rpsS</name>
    <name evidence="9" type="ORF">HAT2_00513</name>
</gene>
<keyword evidence="2 7" id="KW-0699">rRNA-binding</keyword>
<name>A0A369KCQ8_9BACT</name>
<evidence type="ECO:0000256" key="2">
    <source>
        <dbReference type="ARBA" id="ARBA00022730"/>
    </source>
</evidence>
<evidence type="ECO:0000256" key="7">
    <source>
        <dbReference type="HAMAP-Rule" id="MF_00531"/>
    </source>
</evidence>
<keyword evidence="3 7" id="KW-0694">RNA-binding</keyword>
<dbReference type="EMBL" id="QQBG01000017">
    <property type="protein sequence ID" value="RDB31382.1"/>
    <property type="molecule type" value="Genomic_DNA"/>
</dbReference>
<sequence>MGRSVKKGPFVDYHLLEKISKGLKKVITYSRRSTVVPEMVGMTVDVHCGKGFVSLFISESMVGCKLGEFAPTRKFKGHPTKK</sequence>
<dbReference type="GO" id="GO:0000028">
    <property type="term" value="P:ribosomal small subunit assembly"/>
    <property type="evidence" value="ECO:0007669"/>
    <property type="project" value="TreeGrafter"/>
</dbReference>
<dbReference type="RefSeq" id="WP_114544435.1">
    <property type="nucleotide sequence ID" value="NZ_QQBG01000017.1"/>
</dbReference>
<comment type="caution">
    <text evidence="9">The sequence shown here is derived from an EMBL/GenBank/DDBJ whole genome shotgun (WGS) entry which is preliminary data.</text>
</comment>
<evidence type="ECO:0000313" key="10">
    <source>
        <dbReference type="Proteomes" id="UP000253816"/>
    </source>
</evidence>
<dbReference type="GO" id="GO:0015935">
    <property type="term" value="C:small ribosomal subunit"/>
    <property type="evidence" value="ECO:0007669"/>
    <property type="project" value="InterPro"/>
</dbReference>
<dbReference type="GO" id="GO:0006412">
    <property type="term" value="P:translation"/>
    <property type="evidence" value="ECO:0007669"/>
    <property type="project" value="UniProtKB-UniRule"/>
</dbReference>
<comment type="similarity">
    <text evidence="1 7 8">Belongs to the universal ribosomal protein uS19 family.</text>
</comment>
<dbReference type="GO" id="GO:0019843">
    <property type="term" value="F:rRNA binding"/>
    <property type="evidence" value="ECO:0007669"/>
    <property type="project" value="UniProtKB-UniRule"/>
</dbReference>
<evidence type="ECO:0000256" key="3">
    <source>
        <dbReference type="ARBA" id="ARBA00022884"/>
    </source>
</evidence>
<evidence type="ECO:0000256" key="5">
    <source>
        <dbReference type="ARBA" id="ARBA00023274"/>
    </source>
</evidence>
<evidence type="ECO:0000256" key="1">
    <source>
        <dbReference type="ARBA" id="ARBA00007345"/>
    </source>
</evidence>
<proteinExistence type="inferred from homology"/>
<dbReference type="InterPro" id="IPR005732">
    <property type="entry name" value="Ribosomal_uS19_bac-type"/>
</dbReference>
<dbReference type="InterPro" id="IPR002222">
    <property type="entry name" value="Ribosomal_uS19"/>
</dbReference>
<dbReference type="InterPro" id="IPR023575">
    <property type="entry name" value="Ribosomal_uS19_SF"/>
</dbReference>
<dbReference type="SUPFAM" id="SSF54570">
    <property type="entry name" value="Ribosomal protein S19"/>
    <property type="match status" value="1"/>
</dbReference>
<keyword evidence="5 7" id="KW-0687">Ribonucleoprotein</keyword>
<evidence type="ECO:0000256" key="8">
    <source>
        <dbReference type="RuleBase" id="RU003485"/>
    </source>
</evidence>
<organism evidence="9 10">
    <name type="scientific">Candidatus Similichlamydia laticola</name>
    <dbReference type="NCBI Taxonomy" id="2170265"/>
    <lineage>
        <taxon>Bacteria</taxon>
        <taxon>Pseudomonadati</taxon>
        <taxon>Chlamydiota</taxon>
        <taxon>Chlamydiia</taxon>
        <taxon>Parachlamydiales</taxon>
        <taxon>Candidatus Parilichlamydiaceae</taxon>
        <taxon>Candidatus Similichlamydia</taxon>
    </lineage>
</organism>
<keyword evidence="10" id="KW-1185">Reference proteome</keyword>
<dbReference type="Gene3D" id="3.30.860.10">
    <property type="entry name" value="30s Ribosomal Protein S19, Chain A"/>
    <property type="match status" value="1"/>
</dbReference>
<reference evidence="9 10" key="1">
    <citation type="submission" date="2018-07" db="EMBL/GenBank/DDBJ databases">
        <title>Comparative genomics of the Candidatus Parilichlamydiaceae reveals evidence of convergent evolution and genome reduction in the phylum Chlamydiae.</title>
        <authorList>
            <person name="Taylor-Brown A."/>
            <person name="Polkinghorne A."/>
        </authorList>
    </citation>
    <scope>NUCLEOTIDE SEQUENCE [LARGE SCALE GENOMIC DNA]</scope>
    <source>
        <strain evidence="9 10">Hat2</strain>
    </source>
</reference>
<dbReference type="PRINTS" id="PR00975">
    <property type="entry name" value="RIBOSOMALS19"/>
</dbReference>